<keyword evidence="5" id="KW-0863">Zinc-finger</keyword>
<gene>
    <name evidence="11" type="ORF">GOP47_0017777</name>
</gene>
<dbReference type="GO" id="GO:0008143">
    <property type="term" value="F:poly(A) binding"/>
    <property type="evidence" value="ECO:0007669"/>
    <property type="project" value="InterPro"/>
</dbReference>
<keyword evidence="6" id="KW-0862">Zinc</keyword>
<dbReference type="Proteomes" id="UP000886520">
    <property type="component" value="Chromosome 17"/>
</dbReference>
<dbReference type="Pfam" id="PF00076">
    <property type="entry name" value="RRM_1"/>
    <property type="match status" value="1"/>
</dbReference>
<dbReference type="EMBL" id="JABFUD020000017">
    <property type="protein sequence ID" value="KAI5067249.1"/>
    <property type="molecule type" value="Genomic_DNA"/>
</dbReference>
<dbReference type="AlphaFoldDB" id="A0A9D4UG18"/>
<evidence type="ECO:0000256" key="5">
    <source>
        <dbReference type="ARBA" id="ARBA00022771"/>
    </source>
</evidence>
<sequence length="723" mass="80243">MNPLREIGRTFTLNMGSDGAASLQKVILKKLTEFMGDYSDDVLAQYILVLVAHGKQQAQAVKDLEAFLGDRSESFVAWLWDYLCSNLHLHASVSKAPVLGGNGVEHKVEQADSGRVKLVQADVQVSSLGNKHGEKRLHTSNNARNIPDLNDSPPKVGNMEIGSESEKVGAKDRIAGKHSQHSVKQLHSFHDTQIRIERERRSDVKHHRKRHASPVCANATRRLLQSAVREAVGPVTGLLKSGSKRLRSVVSTEVDELEDTRAYKNVVKADDVEDEKIALPALPVCAKGVAPTEQNDNGGFIGSVWDRLGRTTKCRKDEGIQGDMDSTRIWERRFMSEDTYMDEDEDGRKLPVHQSRLSDLDLNERNGHATEKSIAERPDSFHQDRPRRVHVKEANVLNHTRFQHFRGNDNQEMVVGVPRSVDKESKRVLYANGPVRIVDTEIRGAQHESLATPSSRQFDSSEKHVVCSQGQQPGSSHMEQLQTQLARPEDDSHKNVLELKKRLDQIQMEMMKLRAKQFDSNKEMQNANSSILPGTDEVLKMQDSLQSRTVFVANIHFAASKEAIMAHFVQCGKVEQVVVLTDAATGKPKGSAYVEFSAKAEAEKALTLNETSFFSRILKVVLTDSSNIQEMLSSQAASIRSPTSLLSRPSSRGRFFRNAHNSPGFASVRAAYVTPTKLQWKRDSTATGGSPSLGNGLKPAGQGTSMRPGVKSFTYIRNQSAQQ</sequence>
<feature type="region of interest" description="Disordered" evidence="9">
    <location>
        <begin position="133"/>
        <end position="154"/>
    </location>
</feature>
<evidence type="ECO:0000313" key="11">
    <source>
        <dbReference type="EMBL" id="KAI5067249.1"/>
    </source>
</evidence>
<dbReference type="Gene3D" id="1.20.1390.10">
    <property type="entry name" value="PWI domain"/>
    <property type="match status" value="1"/>
</dbReference>
<dbReference type="OrthoDB" id="4726at2759"/>
<evidence type="ECO:0000259" key="10">
    <source>
        <dbReference type="PROSITE" id="PS50102"/>
    </source>
</evidence>
<evidence type="ECO:0000256" key="9">
    <source>
        <dbReference type="SAM" id="MobiDB-lite"/>
    </source>
</evidence>
<accession>A0A9D4UG18</accession>
<dbReference type="PANTHER" id="PTHR14738">
    <property type="entry name" value="ZINC FINGER CCCH DOMAIN-CONTAINING PROTEIN 14"/>
    <property type="match status" value="1"/>
</dbReference>
<keyword evidence="3" id="KW-0479">Metal-binding</keyword>
<dbReference type="SMART" id="SM00360">
    <property type="entry name" value="RRM"/>
    <property type="match status" value="1"/>
</dbReference>
<evidence type="ECO:0000256" key="7">
    <source>
        <dbReference type="ARBA" id="ARBA00023242"/>
    </source>
</evidence>
<feature type="region of interest" description="Disordered" evidence="9">
    <location>
        <begin position="681"/>
        <end position="710"/>
    </location>
</feature>
<evidence type="ECO:0000256" key="2">
    <source>
        <dbReference type="ARBA" id="ARBA00008423"/>
    </source>
</evidence>
<evidence type="ECO:0000256" key="4">
    <source>
        <dbReference type="ARBA" id="ARBA00022737"/>
    </source>
</evidence>
<comment type="similarity">
    <text evidence="2">Belongs to the ZC3H14 family.</text>
</comment>
<dbReference type="PROSITE" id="PS50102">
    <property type="entry name" value="RRM"/>
    <property type="match status" value="1"/>
</dbReference>
<keyword evidence="8" id="KW-0694">RNA-binding</keyword>
<dbReference type="InterPro" id="IPR002483">
    <property type="entry name" value="PWI_dom"/>
</dbReference>
<keyword evidence="7" id="KW-0539">Nucleus</keyword>
<dbReference type="Pfam" id="PF01480">
    <property type="entry name" value="PWI"/>
    <property type="match status" value="1"/>
</dbReference>
<organism evidence="11 12">
    <name type="scientific">Adiantum capillus-veneris</name>
    <name type="common">Maidenhair fern</name>
    <dbReference type="NCBI Taxonomy" id="13818"/>
    <lineage>
        <taxon>Eukaryota</taxon>
        <taxon>Viridiplantae</taxon>
        <taxon>Streptophyta</taxon>
        <taxon>Embryophyta</taxon>
        <taxon>Tracheophyta</taxon>
        <taxon>Polypodiopsida</taxon>
        <taxon>Polypodiidae</taxon>
        <taxon>Polypodiales</taxon>
        <taxon>Pteridineae</taxon>
        <taxon>Pteridaceae</taxon>
        <taxon>Vittarioideae</taxon>
        <taxon>Adiantum</taxon>
    </lineage>
</organism>
<name>A0A9D4UG18_ADICA</name>
<dbReference type="GO" id="GO:0008270">
    <property type="term" value="F:zinc ion binding"/>
    <property type="evidence" value="ECO:0007669"/>
    <property type="project" value="UniProtKB-KW"/>
</dbReference>
<comment type="subcellular location">
    <subcellularLocation>
        <location evidence="1">Nucleus</location>
    </subcellularLocation>
</comment>
<evidence type="ECO:0000256" key="8">
    <source>
        <dbReference type="PROSITE-ProRule" id="PRU00176"/>
    </source>
</evidence>
<dbReference type="PANTHER" id="PTHR14738:SF29">
    <property type="entry name" value="ZINC FINGER CCCH DOMAIN-CONTAINING PROTEIN 14"/>
    <property type="match status" value="1"/>
</dbReference>
<keyword evidence="12" id="KW-1185">Reference proteome</keyword>
<evidence type="ECO:0000256" key="3">
    <source>
        <dbReference type="ARBA" id="ARBA00022723"/>
    </source>
</evidence>
<dbReference type="Gene3D" id="3.30.70.330">
    <property type="match status" value="1"/>
</dbReference>
<dbReference type="InterPro" id="IPR040366">
    <property type="entry name" value="Nab2/ZC3H14"/>
</dbReference>
<protein>
    <recommendedName>
        <fullName evidence="10">RRM domain-containing protein</fullName>
    </recommendedName>
</protein>
<evidence type="ECO:0000256" key="6">
    <source>
        <dbReference type="ARBA" id="ARBA00022833"/>
    </source>
</evidence>
<reference evidence="11" key="1">
    <citation type="submission" date="2021-01" db="EMBL/GenBank/DDBJ databases">
        <title>Adiantum capillus-veneris genome.</title>
        <authorList>
            <person name="Fang Y."/>
            <person name="Liao Q."/>
        </authorList>
    </citation>
    <scope>NUCLEOTIDE SEQUENCE</scope>
    <source>
        <strain evidence="11">H3</strain>
        <tissue evidence="11">Leaf</tissue>
    </source>
</reference>
<keyword evidence="4" id="KW-0677">Repeat</keyword>
<dbReference type="InterPro" id="IPR012677">
    <property type="entry name" value="Nucleotide-bd_a/b_plait_sf"/>
</dbReference>
<evidence type="ECO:0000313" key="12">
    <source>
        <dbReference type="Proteomes" id="UP000886520"/>
    </source>
</evidence>
<dbReference type="InterPro" id="IPR000504">
    <property type="entry name" value="RRM_dom"/>
</dbReference>
<dbReference type="GO" id="GO:0005634">
    <property type="term" value="C:nucleus"/>
    <property type="evidence" value="ECO:0007669"/>
    <property type="project" value="UniProtKB-SubCell"/>
</dbReference>
<dbReference type="InterPro" id="IPR035979">
    <property type="entry name" value="RBD_domain_sf"/>
</dbReference>
<feature type="domain" description="RRM" evidence="10">
    <location>
        <begin position="548"/>
        <end position="625"/>
    </location>
</feature>
<comment type="caution">
    <text evidence="11">The sequence shown here is derived from an EMBL/GenBank/DDBJ whole genome shotgun (WGS) entry which is preliminary data.</text>
</comment>
<evidence type="ECO:0000256" key="1">
    <source>
        <dbReference type="ARBA" id="ARBA00004123"/>
    </source>
</evidence>
<proteinExistence type="inferred from homology"/>
<dbReference type="GO" id="GO:0043488">
    <property type="term" value="P:regulation of mRNA stability"/>
    <property type="evidence" value="ECO:0007669"/>
    <property type="project" value="InterPro"/>
</dbReference>
<dbReference type="GO" id="GO:0005737">
    <property type="term" value="C:cytoplasm"/>
    <property type="evidence" value="ECO:0007669"/>
    <property type="project" value="TreeGrafter"/>
</dbReference>
<dbReference type="SUPFAM" id="SSF54928">
    <property type="entry name" value="RNA-binding domain, RBD"/>
    <property type="match status" value="1"/>
</dbReference>